<name>A0A5J4TG29_9EUKA</name>
<protein>
    <submittedName>
        <fullName evidence="1">Uncharacterized protein</fullName>
    </submittedName>
</protein>
<sequence length="111" mass="12528">MTLRQPFQFRGSEVRPPQLLKVPIILKTLGKYEYVQGRLQLKAKQQLIDQIRQIAPDNTQAEANAGILGIKSATAQQRIYGSFNPQDLIKDAHETRDIIKYALDPQAGIDN</sequence>
<organism evidence="1 2">
    <name type="scientific">Streblomastix strix</name>
    <dbReference type="NCBI Taxonomy" id="222440"/>
    <lineage>
        <taxon>Eukaryota</taxon>
        <taxon>Metamonada</taxon>
        <taxon>Preaxostyla</taxon>
        <taxon>Oxymonadida</taxon>
        <taxon>Streblomastigidae</taxon>
        <taxon>Streblomastix</taxon>
    </lineage>
</organism>
<feature type="non-terminal residue" evidence="1">
    <location>
        <position position="111"/>
    </location>
</feature>
<reference evidence="1 2" key="1">
    <citation type="submission" date="2019-03" db="EMBL/GenBank/DDBJ databases">
        <title>Single cell metagenomics reveals metabolic interactions within the superorganism composed of flagellate Streblomastix strix and complex community of Bacteroidetes bacteria on its surface.</title>
        <authorList>
            <person name="Treitli S.C."/>
            <person name="Kolisko M."/>
            <person name="Husnik F."/>
            <person name="Keeling P."/>
            <person name="Hampl V."/>
        </authorList>
    </citation>
    <scope>NUCLEOTIDE SEQUENCE [LARGE SCALE GENOMIC DNA]</scope>
    <source>
        <strain evidence="1">ST1C</strain>
    </source>
</reference>
<evidence type="ECO:0000313" key="2">
    <source>
        <dbReference type="Proteomes" id="UP000324800"/>
    </source>
</evidence>
<dbReference type="Proteomes" id="UP000324800">
    <property type="component" value="Unassembled WGS sequence"/>
</dbReference>
<accession>A0A5J4TG29</accession>
<comment type="caution">
    <text evidence="1">The sequence shown here is derived from an EMBL/GenBank/DDBJ whole genome shotgun (WGS) entry which is preliminary data.</text>
</comment>
<gene>
    <name evidence="1" type="ORF">EZS28_047641</name>
</gene>
<evidence type="ECO:0000313" key="1">
    <source>
        <dbReference type="EMBL" id="KAA6356832.1"/>
    </source>
</evidence>
<dbReference type="AlphaFoldDB" id="A0A5J4TG29"/>
<dbReference type="EMBL" id="SNRW01032339">
    <property type="protein sequence ID" value="KAA6356832.1"/>
    <property type="molecule type" value="Genomic_DNA"/>
</dbReference>
<proteinExistence type="predicted"/>